<sequence>MEFTFALGVGVLTTAGIYLMLRGQTFPVIVGLTLLSYAVNLFLFASGRLTVNGAAIVGQSEVYTDPLPQALVLTAIVIGFAMTAFVLILAMRARSDLGNDHVDGRTMPQARETGAEENGKERKTSRKSATRTELRDTKPRKEPK</sequence>
<feature type="compositionally biased region" description="Basic and acidic residues" evidence="7">
    <location>
        <begin position="113"/>
        <end position="122"/>
    </location>
</feature>
<proteinExistence type="inferred from homology"/>
<evidence type="ECO:0000256" key="5">
    <source>
        <dbReference type="ARBA" id="ARBA00022989"/>
    </source>
</evidence>
<dbReference type="Pfam" id="PF00420">
    <property type="entry name" value="Oxidored_q2"/>
    <property type="match status" value="1"/>
</dbReference>
<feature type="transmembrane region" description="Helical" evidence="8">
    <location>
        <begin position="28"/>
        <end position="47"/>
    </location>
</feature>
<dbReference type="KEGG" id="vcw:GJQ55_01300"/>
<dbReference type="Proteomes" id="UP000596074">
    <property type="component" value="Chromosome"/>
</dbReference>
<comment type="subcellular location">
    <subcellularLocation>
        <location evidence="1">Cell membrane</location>
        <topology evidence="1">Multi-pass membrane protein</topology>
    </subcellularLocation>
</comment>
<dbReference type="PANTHER" id="PTHR34583">
    <property type="entry name" value="ANTIPORTER SUBUNIT MNHC2-RELATED"/>
    <property type="match status" value="1"/>
</dbReference>
<feature type="transmembrane region" description="Helical" evidence="8">
    <location>
        <begin position="6"/>
        <end position="21"/>
    </location>
</feature>
<dbReference type="GO" id="GO:0005886">
    <property type="term" value="C:plasma membrane"/>
    <property type="evidence" value="ECO:0007669"/>
    <property type="project" value="UniProtKB-SubCell"/>
</dbReference>
<reference evidence="9 10" key="1">
    <citation type="submission" date="2019-11" db="EMBL/GenBank/DDBJ databases">
        <title>Venatorbacter sp. nov. a predator of Campylobacter and other Gram-negative bacteria.</title>
        <authorList>
            <person name="Saeedi A."/>
            <person name="Cummings N.J."/>
            <person name="Connerton I.F."/>
            <person name="Connerton P.L."/>
        </authorList>
    </citation>
    <scope>NUCLEOTIDE SEQUENCE [LARGE SCALE GENOMIC DNA]</scope>
    <source>
        <strain evidence="9">XL5</strain>
    </source>
</reference>
<keyword evidence="5 8" id="KW-1133">Transmembrane helix</keyword>
<keyword evidence="3" id="KW-1003">Cell membrane</keyword>
<dbReference type="InterPro" id="IPR039428">
    <property type="entry name" value="NUOK/Mnh_C1-like"/>
</dbReference>
<dbReference type="NCBIfam" id="NF006573">
    <property type="entry name" value="PRK09094.1"/>
    <property type="match status" value="1"/>
</dbReference>
<name>A0A9X7YMY4_9GAMM</name>
<keyword evidence="4 8" id="KW-0812">Transmembrane</keyword>
<feature type="transmembrane region" description="Helical" evidence="8">
    <location>
        <begin position="67"/>
        <end position="90"/>
    </location>
</feature>
<dbReference type="RefSeq" id="WP_420907147.1">
    <property type="nucleotide sequence ID" value="NZ_CP046056.1"/>
</dbReference>
<organism evidence="9 10">
    <name type="scientific">Venatoribacter cucullus</name>
    <dbReference type="NCBI Taxonomy" id="2661630"/>
    <lineage>
        <taxon>Bacteria</taxon>
        <taxon>Pseudomonadati</taxon>
        <taxon>Pseudomonadota</taxon>
        <taxon>Gammaproteobacteria</taxon>
        <taxon>Oceanospirillales</taxon>
        <taxon>Oceanospirillaceae</taxon>
        <taxon>Venatoribacter</taxon>
    </lineage>
</organism>
<evidence type="ECO:0000256" key="1">
    <source>
        <dbReference type="ARBA" id="ARBA00004651"/>
    </source>
</evidence>
<comment type="similarity">
    <text evidence="2">Belongs to the CPA3 antiporters (TC 2.A.63) subunit C family.</text>
</comment>
<feature type="compositionally biased region" description="Basic and acidic residues" evidence="7">
    <location>
        <begin position="130"/>
        <end position="144"/>
    </location>
</feature>
<gene>
    <name evidence="9" type="ORF">GJQ55_01300</name>
</gene>
<accession>A0A9X7YMY4</accession>
<evidence type="ECO:0000256" key="7">
    <source>
        <dbReference type="SAM" id="MobiDB-lite"/>
    </source>
</evidence>
<evidence type="ECO:0000256" key="3">
    <source>
        <dbReference type="ARBA" id="ARBA00022475"/>
    </source>
</evidence>
<dbReference type="PANTHER" id="PTHR34583:SF2">
    <property type="entry name" value="ANTIPORTER SUBUNIT MNHC2-RELATED"/>
    <property type="match status" value="1"/>
</dbReference>
<dbReference type="EMBL" id="CP046056">
    <property type="protein sequence ID" value="QQD23189.1"/>
    <property type="molecule type" value="Genomic_DNA"/>
</dbReference>
<dbReference type="Gene3D" id="1.10.287.3510">
    <property type="match status" value="1"/>
</dbReference>
<protein>
    <submittedName>
        <fullName evidence="9">Na+/H+ antiporter subunit C</fullName>
    </submittedName>
</protein>
<keyword evidence="10" id="KW-1185">Reference proteome</keyword>
<dbReference type="AlphaFoldDB" id="A0A9X7YMY4"/>
<feature type="region of interest" description="Disordered" evidence="7">
    <location>
        <begin position="98"/>
        <end position="144"/>
    </location>
</feature>
<dbReference type="InterPro" id="IPR050601">
    <property type="entry name" value="CPA3_antiporter_subunitC"/>
</dbReference>
<evidence type="ECO:0000256" key="8">
    <source>
        <dbReference type="SAM" id="Phobius"/>
    </source>
</evidence>
<keyword evidence="6 8" id="KW-0472">Membrane</keyword>
<evidence type="ECO:0000256" key="4">
    <source>
        <dbReference type="ARBA" id="ARBA00022692"/>
    </source>
</evidence>
<evidence type="ECO:0000256" key="6">
    <source>
        <dbReference type="ARBA" id="ARBA00023136"/>
    </source>
</evidence>
<evidence type="ECO:0000313" key="9">
    <source>
        <dbReference type="EMBL" id="QQD23189.1"/>
    </source>
</evidence>
<evidence type="ECO:0000313" key="10">
    <source>
        <dbReference type="Proteomes" id="UP000596074"/>
    </source>
</evidence>
<evidence type="ECO:0000256" key="2">
    <source>
        <dbReference type="ARBA" id="ARBA00010388"/>
    </source>
</evidence>